<proteinExistence type="predicted"/>
<dbReference type="Proteomes" id="UP001631969">
    <property type="component" value="Unassembled WGS sequence"/>
</dbReference>
<comment type="caution">
    <text evidence="1">The sequence shown here is derived from an EMBL/GenBank/DDBJ whole genome shotgun (WGS) entry which is preliminary data.</text>
</comment>
<evidence type="ECO:0000313" key="2">
    <source>
        <dbReference type="Proteomes" id="UP001631969"/>
    </source>
</evidence>
<protein>
    <submittedName>
        <fullName evidence="1">Carbohydrate ABC transporter permease</fullName>
    </submittedName>
</protein>
<gene>
    <name evidence="1" type="ORF">ACI1P1_22360</name>
</gene>
<sequence length="291" mass="32330">MRISAGEKIFYAINYVILSLASLSCILPILHIISLSLSSAESITMGQVGLWPVEFTAEAYRKLVSGTDVLGAFRNSVLITLVGTALNMVFTVLTAYPLSKQYFYARRFFTLAIVFTMLFTAGLIPNYLLIKSLGLVNTYGSLWLPGLISAYNLLIVRTFFENIPEELEDAARIDGCGEWRLIIQMVLPLSLPVIATIALFYGVGHWNAFFNVLIYINDSSKFNLSVLVQNMIRSQSLMSELAQLDPDAFRNLTPEAIKSAGIIVMVLPMLIIYPFLQKYFVKGVLIGSIKG</sequence>
<keyword evidence="2" id="KW-1185">Reference proteome</keyword>
<reference evidence="1" key="1">
    <citation type="submission" date="2024-12" db="EMBL/GenBank/DDBJ databases">
        <authorList>
            <person name="Wu N."/>
        </authorList>
    </citation>
    <scope>NUCLEOTIDE SEQUENCE</scope>
    <source>
        <strain evidence="1">P15</strain>
    </source>
</reference>
<name>A0ACC7P3Q4_9BACL</name>
<dbReference type="EMBL" id="JBJURJ010000016">
    <property type="protein sequence ID" value="MFM9331040.1"/>
    <property type="molecule type" value="Genomic_DNA"/>
</dbReference>
<evidence type="ECO:0000313" key="1">
    <source>
        <dbReference type="EMBL" id="MFM9331040.1"/>
    </source>
</evidence>
<accession>A0ACC7P3Q4</accession>
<organism evidence="1 2">
    <name type="scientific">Paenibacillus mesotrionivorans</name>
    <dbReference type="NCBI Taxonomy" id="3160968"/>
    <lineage>
        <taxon>Bacteria</taxon>
        <taxon>Bacillati</taxon>
        <taxon>Bacillota</taxon>
        <taxon>Bacilli</taxon>
        <taxon>Bacillales</taxon>
        <taxon>Paenibacillaceae</taxon>
        <taxon>Paenibacillus</taxon>
    </lineage>
</organism>